<accession>A0ACC2NUS9</accession>
<sequence>MPKGQKLVESGHVIRVEEFVNNGCNIMIKCKVIRPTSVSKPSYSVTLRLDPNRKVTSTTCECVYRESRKCEHVAALIYFINNEESASKTSYEQTWGIPCISRLVHEKNSKGAQLNEMFNYAYDLLQQHSHINVPGLLEGLGLSSLSIIFSHIMKCATGAEVRAQSSIITPVALKEVSNDPEPIHYECDQCSDRFQNFASQHLFYKTEHLMSDQVELFYEVFVALPASESKSCSSI</sequence>
<comment type="caution">
    <text evidence="1">The sequence shown here is derived from an EMBL/GenBank/DDBJ whole genome shotgun (WGS) entry which is preliminary data.</text>
</comment>
<proteinExistence type="predicted"/>
<evidence type="ECO:0000313" key="2">
    <source>
        <dbReference type="Proteomes" id="UP001239111"/>
    </source>
</evidence>
<evidence type="ECO:0000313" key="1">
    <source>
        <dbReference type="EMBL" id="KAJ8674945.1"/>
    </source>
</evidence>
<protein>
    <submittedName>
        <fullName evidence="1">Uncharacterized protein</fullName>
    </submittedName>
</protein>
<dbReference type="Proteomes" id="UP001239111">
    <property type="component" value="Chromosome 2"/>
</dbReference>
<organism evidence="1 2">
    <name type="scientific">Eretmocerus hayati</name>
    <dbReference type="NCBI Taxonomy" id="131215"/>
    <lineage>
        <taxon>Eukaryota</taxon>
        <taxon>Metazoa</taxon>
        <taxon>Ecdysozoa</taxon>
        <taxon>Arthropoda</taxon>
        <taxon>Hexapoda</taxon>
        <taxon>Insecta</taxon>
        <taxon>Pterygota</taxon>
        <taxon>Neoptera</taxon>
        <taxon>Endopterygota</taxon>
        <taxon>Hymenoptera</taxon>
        <taxon>Apocrita</taxon>
        <taxon>Proctotrupomorpha</taxon>
        <taxon>Chalcidoidea</taxon>
        <taxon>Aphelinidae</taxon>
        <taxon>Aphelininae</taxon>
        <taxon>Eretmocerus</taxon>
    </lineage>
</organism>
<keyword evidence="2" id="KW-1185">Reference proteome</keyword>
<dbReference type="EMBL" id="CM056742">
    <property type="protein sequence ID" value="KAJ8674945.1"/>
    <property type="molecule type" value="Genomic_DNA"/>
</dbReference>
<gene>
    <name evidence="1" type="ORF">QAD02_010731</name>
</gene>
<reference evidence="1" key="1">
    <citation type="submission" date="2023-04" db="EMBL/GenBank/DDBJ databases">
        <title>A chromosome-level genome assembly of the parasitoid wasp Eretmocerus hayati.</title>
        <authorList>
            <person name="Zhong Y."/>
            <person name="Liu S."/>
            <person name="Liu Y."/>
        </authorList>
    </citation>
    <scope>NUCLEOTIDE SEQUENCE</scope>
    <source>
        <strain evidence="1">ZJU_SS_LIU_2023</strain>
    </source>
</reference>
<name>A0ACC2NUS9_9HYME</name>